<comment type="caution">
    <text evidence="5">The sequence shown here is derived from an EMBL/GenBank/DDBJ whole genome shotgun (WGS) entry which is preliminary data.</text>
</comment>
<dbReference type="AlphaFoldDB" id="A0A3M8R763"/>
<evidence type="ECO:0000313" key="5">
    <source>
        <dbReference type="EMBL" id="RNF64339.1"/>
    </source>
</evidence>
<dbReference type="Pfam" id="PF02556">
    <property type="entry name" value="SecB"/>
    <property type="match status" value="1"/>
</dbReference>
<reference evidence="5" key="1">
    <citation type="submission" date="2018-10" db="EMBL/GenBank/DDBJ databases">
        <title>Acidithiobacillus sulfuriphilus sp. nov.: an extremely acidophilic sulfur-oxidizing chemolithotroph isolated from a neutral pH environment.</title>
        <authorList>
            <person name="Falagan C."/>
            <person name="Moya-Beltran A."/>
            <person name="Quatrini R."/>
            <person name="Johnson D.B."/>
        </authorList>
    </citation>
    <scope>NUCLEOTIDE SEQUENCE [LARGE SCALE GENOMIC DNA]</scope>
    <source>
        <strain evidence="5">CJ-2</strain>
    </source>
</reference>
<dbReference type="RefSeq" id="WP_123103094.1">
    <property type="nucleotide sequence ID" value="NZ_CP127527.1"/>
</dbReference>
<accession>A0A3M8R763</accession>
<keyword evidence="2" id="KW-0813">Transport</keyword>
<evidence type="ECO:0000256" key="1">
    <source>
        <dbReference type="ARBA" id="ARBA00009990"/>
    </source>
</evidence>
<dbReference type="GO" id="GO:0051262">
    <property type="term" value="P:protein tetramerization"/>
    <property type="evidence" value="ECO:0007669"/>
    <property type="project" value="InterPro"/>
</dbReference>
<evidence type="ECO:0000256" key="2">
    <source>
        <dbReference type="ARBA" id="ARBA00022448"/>
    </source>
</evidence>
<dbReference type="PANTHER" id="PTHR36918:SF1">
    <property type="entry name" value="PROTEIN-EXPORT PROTEIN SECB"/>
    <property type="match status" value="1"/>
</dbReference>
<protein>
    <submittedName>
        <fullName evidence="5">Protein-export chaperone SecB</fullName>
    </submittedName>
</protein>
<evidence type="ECO:0000256" key="3">
    <source>
        <dbReference type="ARBA" id="ARBA00022927"/>
    </source>
</evidence>
<dbReference type="GO" id="GO:0051082">
    <property type="term" value="F:unfolded protein binding"/>
    <property type="evidence" value="ECO:0007669"/>
    <property type="project" value="InterPro"/>
</dbReference>
<dbReference type="InterPro" id="IPR035958">
    <property type="entry name" value="SecB-like_sf"/>
</dbReference>
<dbReference type="InterPro" id="IPR003708">
    <property type="entry name" value="SecB"/>
</dbReference>
<dbReference type="PANTHER" id="PTHR36918">
    <property type="match status" value="1"/>
</dbReference>
<proteinExistence type="inferred from homology"/>
<sequence>MNEQAAVFTLERIYLKDFSFESPNPPRSFKATESPSVDVAVQTTSASAEGMEGVTEVVVTVAVHAEVGGRRYFAVEIQQAGLFVMKNIPEGSLPFLLQVHCPNILYPYAREAVADMVIRGGFQPLHLHPVNFQNLASQREDT</sequence>
<dbReference type="PRINTS" id="PR01594">
    <property type="entry name" value="SECBCHAPRONE"/>
</dbReference>
<dbReference type="GO" id="GO:0015031">
    <property type="term" value="P:protein transport"/>
    <property type="evidence" value="ECO:0007669"/>
    <property type="project" value="UniProtKB-KW"/>
</dbReference>
<keyword evidence="4" id="KW-0811">Translocation</keyword>
<keyword evidence="3" id="KW-0653">Protein transport</keyword>
<dbReference type="NCBIfam" id="TIGR00809">
    <property type="entry name" value="secB"/>
    <property type="match status" value="1"/>
</dbReference>
<dbReference type="OrthoDB" id="9795145at2"/>
<evidence type="ECO:0000256" key="4">
    <source>
        <dbReference type="ARBA" id="ARBA00023010"/>
    </source>
</evidence>
<dbReference type="SUPFAM" id="SSF54611">
    <property type="entry name" value="SecB-like"/>
    <property type="match status" value="1"/>
</dbReference>
<dbReference type="Gene3D" id="3.10.420.10">
    <property type="entry name" value="SecB-like"/>
    <property type="match status" value="1"/>
</dbReference>
<name>A0A3M8R763_9PROT</name>
<dbReference type="HAMAP" id="MF_00821">
    <property type="entry name" value="SecB"/>
    <property type="match status" value="1"/>
</dbReference>
<gene>
    <name evidence="5" type="primary">secB</name>
    <name evidence="5" type="ORF">EC580_05795</name>
</gene>
<organism evidence="5">
    <name type="scientific">Acidithiobacillus sulfuriphilus</name>
    <dbReference type="NCBI Taxonomy" id="1867749"/>
    <lineage>
        <taxon>Bacteria</taxon>
        <taxon>Pseudomonadati</taxon>
        <taxon>Pseudomonadota</taxon>
        <taxon>Acidithiobacillia</taxon>
        <taxon>Acidithiobacillales</taxon>
        <taxon>Acidithiobacillaceae</taxon>
        <taxon>Acidithiobacillus</taxon>
    </lineage>
</organism>
<comment type="similarity">
    <text evidence="1">Belongs to the SecB family.</text>
</comment>
<dbReference type="EMBL" id="RIZI01000150">
    <property type="protein sequence ID" value="RNF64339.1"/>
    <property type="molecule type" value="Genomic_DNA"/>
</dbReference>